<evidence type="ECO:0000313" key="2">
    <source>
        <dbReference type="Proteomes" id="UP000549394"/>
    </source>
</evidence>
<evidence type="ECO:0000313" key="1">
    <source>
        <dbReference type="EMBL" id="CAD5124530.1"/>
    </source>
</evidence>
<dbReference type="InterPro" id="IPR036291">
    <property type="entry name" value="NAD(P)-bd_dom_sf"/>
</dbReference>
<comment type="caution">
    <text evidence="1">The sequence shown here is derived from an EMBL/GenBank/DDBJ whole genome shotgun (WGS) entry which is preliminary data.</text>
</comment>
<dbReference type="SUPFAM" id="SSF51735">
    <property type="entry name" value="NAD(P)-binding Rossmann-fold domains"/>
    <property type="match status" value="1"/>
</dbReference>
<dbReference type="Proteomes" id="UP000549394">
    <property type="component" value="Unassembled WGS sequence"/>
</dbReference>
<dbReference type="GO" id="GO:0051170">
    <property type="term" value="P:import into nucleus"/>
    <property type="evidence" value="ECO:0007669"/>
    <property type="project" value="TreeGrafter"/>
</dbReference>
<protein>
    <submittedName>
        <fullName evidence="1">DgyrCDS12808</fullName>
    </submittedName>
</protein>
<reference evidence="1 2" key="1">
    <citation type="submission" date="2020-08" db="EMBL/GenBank/DDBJ databases">
        <authorList>
            <person name="Hejnol A."/>
        </authorList>
    </citation>
    <scope>NUCLEOTIDE SEQUENCE [LARGE SCALE GENOMIC DNA]</scope>
</reference>
<proteinExistence type="predicted"/>
<dbReference type="GO" id="GO:0005737">
    <property type="term" value="C:cytoplasm"/>
    <property type="evidence" value="ECO:0007669"/>
    <property type="project" value="TreeGrafter"/>
</dbReference>
<dbReference type="AlphaFoldDB" id="A0A7I8W8U2"/>
<name>A0A7I8W8U2_9ANNE</name>
<dbReference type="Gene3D" id="3.40.50.720">
    <property type="entry name" value="NAD(P)-binding Rossmann-like Domain"/>
    <property type="match status" value="1"/>
</dbReference>
<sequence length="217" mass="24657">MGYTGAVGTELLNILAKDSTFHKVVLIGRRKVEFDDPVLKTWEQRIVDFDHLSKHTEDFKNFDIGFCSFGSISSKVDNQTFRKIDHDYVIESAMLAKEGGCEEYHYVSSVGANKNSMIFYLKTKGEIEESLARIRFKRLCVYRPKVLIAERNDFRIAESLSKFFLKPVIVLAPTALSIPVLDVARAMINNSKKSSIEAIEIVDNATCHQLSKEEKKN</sequence>
<dbReference type="PANTHER" id="PTHR14097">
    <property type="entry name" value="OXIDOREDUCTASE HTATIP2"/>
    <property type="match status" value="1"/>
</dbReference>
<accession>A0A7I8W8U2</accession>
<dbReference type="EMBL" id="CAJFCJ010000021">
    <property type="protein sequence ID" value="CAD5124530.1"/>
    <property type="molecule type" value="Genomic_DNA"/>
</dbReference>
<organism evidence="1 2">
    <name type="scientific">Dimorphilus gyrociliatus</name>
    <dbReference type="NCBI Taxonomy" id="2664684"/>
    <lineage>
        <taxon>Eukaryota</taxon>
        <taxon>Metazoa</taxon>
        <taxon>Spiralia</taxon>
        <taxon>Lophotrochozoa</taxon>
        <taxon>Annelida</taxon>
        <taxon>Polychaeta</taxon>
        <taxon>Polychaeta incertae sedis</taxon>
        <taxon>Dinophilidae</taxon>
        <taxon>Dimorphilus</taxon>
    </lineage>
</organism>
<keyword evidence="2" id="KW-1185">Reference proteome</keyword>
<gene>
    <name evidence="1" type="ORF">DGYR_LOCUS12065</name>
</gene>
<dbReference type="PANTHER" id="PTHR14097:SF7">
    <property type="entry name" value="OXIDOREDUCTASE HTATIP2"/>
    <property type="match status" value="1"/>
</dbReference>
<dbReference type="OrthoDB" id="430436at2759"/>